<name>A0A238VA63_9FLAO</name>
<dbReference type="PANTHER" id="PTHR48081:SF13">
    <property type="entry name" value="ALPHA_BETA HYDROLASE"/>
    <property type="match status" value="1"/>
</dbReference>
<reference evidence="5" key="1">
    <citation type="submission" date="2017-06" db="EMBL/GenBank/DDBJ databases">
        <authorList>
            <person name="Varghese N."/>
            <person name="Submissions S."/>
        </authorList>
    </citation>
    <scope>NUCLEOTIDE SEQUENCE [LARGE SCALE GENOMIC DNA]</scope>
    <source>
        <strain evidence="5">DSM 27993</strain>
    </source>
</reference>
<dbReference type="Pfam" id="PF20434">
    <property type="entry name" value="BD-FAE"/>
    <property type="match status" value="1"/>
</dbReference>
<dbReference type="OrthoDB" id="9777975at2"/>
<dbReference type="InterPro" id="IPR029058">
    <property type="entry name" value="AB_hydrolase_fold"/>
</dbReference>
<evidence type="ECO:0000256" key="1">
    <source>
        <dbReference type="ARBA" id="ARBA00022801"/>
    </source>
</evidence>
<dbReference type="AlphaFoldDB" id="A0A238VA63"/>
<dbReference type="PANTHER" id="PTHR48081">
    <property type="entry name" value="AB HYDROLASE SUPERFAMILY PROTEIN C4A8.06C"/>
    <property type="match status" value="1"/>
</dbReference>
<feature type="domain" description="BD-FAE-like" evidence="3">
    <location>
        <begin position="81"/>
        <end position="255"/>
    </location>
</feature>
<organism evidence="4 5">
    <name type="scientific">Lutibacter flavus</name>
    <dbReference type="NCBI Taxonomy" id="691689"/>
    <lineage>
        <taxon>Bacteria</taxon>
        <taxon>Pseudomonadati</taxon>
        <taxon>Bacteroidota</taxon>
        <taxon>Flavobacteriia</taxon>
        <taxon>Flavobacteriales</taxon>
        <taxon>Flavobacteriaceae</taxon>
        <taxon>Lutibacter</taxon>
    </lineage>
</organism>
<evidence type="ECO:0000313" key="4">
    <source>
        <dbReference type="EMBL" id="SNR30937.1"/>
    </source>
</evidence>
<keyword evidence="2" id="KW-0732">Signal</keyword>
<protein>
    <submittedName>
        <fullName evidence="4">Acetyl esterase/lipase</fullName>
    </submittedName>
</protein>
<sequence>MSLKLHLIAFFFLTTAASVISQNTAKLDTSYSVYSSFIKYKKKFPQIKIVKPQTFENVVVKKEIVYKEIGERKLHLDAFYNNSEQLKPAVILIHGGGWRSGNKSHMIPLAQSLASKGYACFTVEYRLSLEAKFPAGIHDVKRAIQFIKANADNYNINTAKVAVLGSSSGGQMAALIGTTNNNPAFEEINNNYIQSSNVQAIVDLDGVLAFKHPESSEGEMAGFWLGGNSTEKLETWMNASALTHTDKNTPPILFIGSQYPRFLAGRDDMIKILDKHGIFNQVESIENSPHTFWLFQPWFKETELYISTFLDKIFK</sequence>
<dbReference type="EMBL" id="FZNX01000001">
    <property type="protein sequence ID" value="SNR30937.1"/>
    <property type="molecule type" value="Genomic_DNA"/>
</dbReference>
<dbReference type="InterPro" id="IPR050300">
    <property type="entry name" value="GDXG_lipolytic_enzyme"/>
</dbReference>
<feature type="chain" id="PRO_5013167356" evidence="2">
    <location>
        <begin position="22"/>
        <end position="315"/>
    </location>
</feature>
<evidence type="ECO:0000313" key="5">
    <source>
        <dbReference type="Proteomes" id="UP000198412"/>
    </source>
</evidence>
<proteinExistence type="predicted"/>
<feature type="signal peptide" evidence="2">
    <location>
        <begin position="1"/>
        <end position="21"/>
    </location>
</feature>
<keyword evidence="1" id="KW-0378">Hydrolase</keyword>
<dbReference type="RefSeq" id="WP_089376516.1">
    <property type="nucleotide sequence ID" value="NZ_FZNX01000001.1"/>
</dbReference>
<dbReference type="Proteomes" id="UP000198412">
    <property type="component" value="Unassembled WGS sequence"/>
</dbReference>
<dbReference type="SUPFAM" id="SSF53474">
    <property type="entry name" value="alpha/beta-Hydrolases"/>
    <property type="match status" value="1"/>
</dbReference>
<evidence type="ECO:0000256" key="2">
    <source>
        <dbReference type="SAM" id="SignalP"/>
    </source>
</evidence>
<evidence type="ECO:0000259" key="3">
    <source>
        <dbReference type="Pfam" id="PF20434"/>
    </source>
</evidence>
<dbReference type="GO" id="GO:0016787">
    <property type="term" value="F:hydrolase activity"/>
    <property type="evidence" value="ECO:0007669"/>
    <property type="project" value="UniProtKB-KW"/>
</dbReference>
<gene>
    <name evidence="4" type="ORF">SAMN04488111_0139</name>
</gene>
<dbReference type="InterPro" id="IPR049492">
    <property type="entry name" value="BD-FAE-like_dom"/>
</dbReference>
<dbReference type="Gene3D" id="3.40.50.1820">
    <property type="entry name" value="alpha/beta hydrolase"/>
    <property type="match status" value="1"/>
</dbReference>
<accession>A0A238VA63</accession>
<keyword evidence="5" id="KW-1185">Reference proteome</keyword>